<keyword evidence="2" id="KW-1185">Reference proteome</keyword>
<name>A0A0C9UGZ1_SPHS4</name>
<reference evidence="1 2" key="1">
    <citation type="submission" date="2014-06" db="EMBL/GenBank/DDBJ databases">
        <title>Evolutionary Origins and Diversification of the Mycorrhizal Mutualists.</title>
        <authorList>
            <consortium name="DOE Joint Genome Institute"/>
            <consortium name="Mycorrhizal Genomics Consortium"/>
            <person name="Kohler A."/>
            <person name="Kuo A."/>
            <person name="Nagy L.G."/>
            <person name="Floudas D."/>
            <person name="Copeland A."/>
            <person name="Barry K.W."/>
            <person name="Cichocki N."/>
            <person name="Veneault-Fourrey C."/>
            <person name="LaButti K."/>
            <person name="Lindquist E.A."/>
            <person name="Lipzen A."/>
            <person name="Lundell T."/>
            <person name="Morin E."/>
            <person name="Murat C."/>
            <person name="Riley R."/>
            <person name="Ohm R."/>
            <person name="Sun H."/>
            <person name="Tunlid A."/>
            <person name="Henrissat B."/>
            <person name="Grigoriev I.V."/>
            <person name="Hibbett D.S."/>
            <person name="Martin F."/>
        </authorList>
    </citation>
    <scope>NUCLEOTIDE SEQUENCE [LARGE SCALE GENOMIC DNA]</scope>
    <source>
        <strain evidence="1 2">SS14</strain>
    </source>
</reference>
<dbReference type="Proteomes" id="UP000054279">
    <property type="component" value="Unassembled WGS sequence"/>
</dbReference>
<evidence type="ECO:0000313" key="1">
    <source>
        <dbReference type="EMBL" id="KIJ34089.1"/>
    </source>
</evidence>
<organism evidence="1 2">
    <name type="scientific">Sphaerobolus stellatus (strain SS14)</name>
    <dbReference type="NCBI Taxonomy" id="990650"/>
    <lineage>
        <taxon>Eukaryota</taxon>
        <taxon>Fungi</taxon>
        <taxon>Dikarya</taxon>
        <taxon>Basidiomycota</taxon>
        <taxon>Agaricomycotina</taxon>
        <taxon>Agaricomycetes</taxon>
        <taxon>Phallomycetidae</taxon>
        <taxon>Geastrales</taxon>
        <taxon>Sphaerobolaceae</taxon>
        <taxon>Sphaerobolus</taxon>
    </lineage>
</organism>
<dbReference type="EMBL" id="KN837204">
    <property type="protein sequence ID" value="KIJ34089.1"/>
    <property type="molecule type" value="Genomic_DNA"/>
</dbReference>
<gene>
    <name evidence="1" type="ORF">M422DRAFT_132405</name>
</gene>
<protein>
    <submittedName>
        <fullName evidence="1">Carbohydrate esterase family 1 protein</fullName>
    </submittedName>
</protein>
<sequence length="66" mass="7624">YPHNLQVKQWTNIFNYFMTAQQTTLTDPLPGYTCSIYRPNFQAIITQSVGHIIPEQANDVLTYFGL</sequence>
<dbReference type="HOGENOM" id="CLU_2838345_0_0_1"/>
<proteinExistence type="predicted"/>
<feature type="non-terminal residue" evidence="1">
    <location>
        <position position="66"/>
    </location>
</feature>
<feature type="non-terminal residue" evidence="1">
    <location>
        <position position="1"/>
    </location>
</feature>
<accession>A0A0C9UGZ1</accession>
<dbReference type="AlphaFoldDB" id="A0A0C9UGZ1"/>
<evidence type="ECO:0000313" key="2">
    <source>
        <dbReference type="Proteomes" id="UP000054279"/>
    </source>
</evidence>